<dbReference type="Gene3D" id="2.60.40.1470">
    <property type="entry name" value="ApaG domain"/>
    <property type="match status" value="1"/>
</dbReference>
<dbReference type="InterPro" id="IPR023065">
    <property type="entry name" value="Uncharacterised_ApaG"/>
</dbReference>
<dbReference type="PROSITE" id="PS51087">
    <property type="entry name" value="APAG"/>
    <property type="match status" value="1"/>
</dbReference>
<dbReference type="PANTHER" id="PTHR14289">
    <property type="entry name" value="F-BOX ONLY PROTEIN 3"/>
    <property type="match status" value="1"/>
</dbReference>
<feature type="domain" description="ApaG" evidence="3">
    <location>
        <begin position="3"/>
        <end position="128"/>
    </location>
</feature>
<dbReference type="Proteomes" id="UP001467690">
    <property type="component" value="Unassembled WGS sequence"/>
</dbReference>
<name>A0ABV1RKM0_9ALTE</name>
<comment type="caution">
    <text evidence="4">The sequence shown here is derived from an EMBL/GenBank/DDBJ whole genome shotgun (WGS) entry which is preliminary data.</text>
</comment>
<organism evidence="4 5">
    <name type="scientific">Catenovulum sediminis</name>
    <dbReference type="NCBI Taxonomy" id="1740262"/>
    <lineage>
        <taxon>Bacteria</taxon>
        <taxon>Pseudomonadati</taxon>
        <taxon>Pseudomonadota</taxon>
        <taxon>Gammaproteobacteria</taxon>
        <taxon>Alteromonadales</taxon>
        <taxon>Alteromonadaceae</taxon>
        <taxon>Catenovulum</taxon>
    </lineage>
</organism>
<dbReference type="Pfam" id="PF04379">
    <property type="entry name" value="DUF525"/>
    <property type="match status" value="1"/>
</dbReference>
<reference evidence="4 5" key="1">
    <citation type="submission" date="2024-06" db="EMBL/GenBank/DDBJ databases">
        <authorList>
            <person name="Chen R.Y."/>
        </authorList>
    </citation>
    <scope>NUCLEOTIDE SEQUENCE [LARGE SCALE GENOMIC DNA]</scope>
    <source>
        <strain evidence="4 5">D2</strain>
    </source>
</reference>
<dbReference type="EMBL" id="JBELOE010000259">
    <property type="protein sequence ID" value="MER2493280.1"/>
    <property type="molecule type" value="Genomic_DNA"/>
</dbReference>
<dbReference type="InterPro" id="IPR036767">
    <property type="entry name" value="ApaG_sf"/>
</dbReference>
<dbReference type="NCBIfam" id="NF003967">
    <property type="entry name" value="PRK05461.1"/>
    <property type="match status" value="1"/>
</dbReference>
<protein>
    <recommendedName>
        <fullName evidence="1 2">Protein ApaG</fullName>
    </recommendedName>
</protein>
<keyword evidence="5" id="KW-1185">Reference proteome</keyword>
<dbReference type="InterPro" id="IPR007474">
    <property type="entry name" value="ApaG_domain"/>
</dbReference>
<evidence type="ECO:0000256" key="2">
    <source>
        <dbReference type="HAMAP-Rule" id="MF_00791"/>
    </source>
</evidence>
<evidence type="ECO:0000259" key="3">
    <source>
        <dbReference type="PROSITE" id="PS51087"/>
    </source>
</evidence>
<proteinExistence type="inferred from homology"/>
<evidence type="ECO:0000256" key="1">
    <source>
        <dbReference type="ARBA" id="ARBA00017693"/>
    </source>
</evidence>
<dbReference type="HAMAP" id="MF_00791">
    <property type="entry name" value="ApaG"/>
    <property type="match status" value="1"/>
</dbReference>
<evidence type="ECO:0000313" key="4">
    <source>
        <dbReference type="EMBL" id="MER2493280.1"/>
    </source>
</evidence>
<dbReference type="SUPFAM" id="SSF110069">
    <property type="entry name" value="ApaG-like"/>
    <property type="match status" value="1"/>
</dbReference>
<accession>A0ABV1RKM0</accession>
<sequence>MTQKLADMIRINTEVQYIEEQSDPAEERYVFAYTITIENIGAQAAQLKSRYWLISDTNGKETEVSGDGVIGKQPVIKPDGKFVYTSGAVVETPVATMQGHYTMQLLEDDSQFDVEIPVFRLAQPNILN</sequence>
<gene>
    <name evidence="2 4" type="primary">apaG</name>
    <name evidence="4" type="ORF">ABS311_15480</name>
</gene>
<dbReference type="PANTHER" id="PTHR14289:SF16">
    <property type="entry name" value="POLYMERASE DELTA-INTERACTING PROTEIN 2"/>
    <property type="match status" value="1"/>
</dbReference>
<evidence type="ECO:0000313" key="5">
    <source>
        <dbReference type="Proteomes" id="UP001467690"/>
    </source>
</evidence>
<dbReference type="RefSeq" id="WP_221935065.1">
    <property type="nucleotide sequence ID" value="NZ_CP041660.1"/>
</dbReference>